<sequence length="28" mass="2947">RDDPCRGDLSCDGPGRDDLGCGDLSTNH</sequence>
<feature type="non-terminal residue" evidence="1">
    <location>
        <position position="1"/>
    </location>
</feature>
<organism evidence="1 2">
    <name type="scientific">Rotaria magnacalcarata</name>
    <dbReference type="NCBI Taxonomy" id="392030"/>
    <lineage>
        <taxon>Eukaryota</taxon>
        <taxon>Metazoa</taxon>
        <taxon>Spiralia</taxon>
        <taxon>Gnathifera</taxon>
        <taxon>Rotifera</taxon>
        <taxon>Eurotatoria</taxon>
        <taxon>Bdelloidea</taxon>
        <taxon>Philodinida</taxon>
        <taxon>Philodinidae</taxon>
        <taxon>Rotaria</taxon>
    </lineage>
</organism>
<comment type="caution">
    <text evidence="1">The sequence shown here is derived from an EMBL/GenBank/DDBJ whole genome shotgun (WGS) entry which is preliminary data.</text>
</comment>
<dbReference type="AlphaFoldDB" id="A0A816PJX6"/>
<accession>A0A816PJX6</accession>
<protein>
    <submittedName>
        <fullName evidence="1">Uncharacterized protein</fullName>
    </submittedName>
</protein>
<gene>
    <name evidence="1" type="ORF">MBJ925_LOCUS12773</name>
</gene>
<evidence type="ECO:0000313" key="2">
    <source>
        <dbReference type="Proteomes" id="UP000663824"/>
    </source>
</evidence>
<name>A0A816PJX6_9BILA</name>
<reference evidence="1" key="1">
    <citation type="submission" date="2021-02" db="EMBL/GenBank/DDBJ databases">
        <authorList>
            <person name="Nowell W R."/>
        </authorList>
    </citation>
    <scope>NUCLEOTIDE SEQUENCE</scope>
</reference>
<dbReference type="EMBL" id="CAJNRE010005801">
    <property type="protein sequence ID" value="CAF2049714.1"/>
    <property type="molecule type" value="Genomic_DNA"/>
</dbReference>
<dbReference type="Proteomes" id="UP000663824">
    <property type="component" value="Unassembled WGS sequence"/>
</dbReference>
<proteinExistence type="predicted"/>
<evidence type="ECO:0000313" key="1">
    <source>
        <dbReference type="EMBL" id="CAF2049714.1"/>
    </source>
</evidence>